<organism evidence="2 3">
    <name type="scientific">Thalassolituus maritimus</name>
    <dbReference type="NCBI Taxonomy" id="484498"/>
    <lineage>
        <taxon>Bacteria</taxon>
        <taxon>Pseudomonadati</taxon>
        <taxon>Pseudomonadota</taxon>
        <taxon>Gammaproteobacteria</taxon>
        <taxon>Oceanospirillales</taxon>
        <taxon>Oceanospirillaceae</taxon>
        <taxon>Thalassolituus</taxon>
    </lineage>
</organism>
<dbReference type="EMBL" id="BAABWH010000001">
    <property type="protein sequence ID" value="GAA6144270.1"/>
    <property type="molecule type" value="Genomic_DNA"/>
</dbReference>
<accession>A0ABP9ZVW7</accession>
<name>A0ABP9ZVW7_9GAMM</name>
<dbReference type="Proteomes" id="UP001481413">
    <property type="component" value="Unassembled WGS sequence"/>
</dbReference>
<gene>
    <name evidence="2" type="ORF">NBRC116585_03870</name>
</gene>
<evidence type="ECO:0000256" key="1">
    <source>
        <dbReference type="SAM" id="MobiDB-lite"/>
    </source>
</evidence>
<keyword evidence="3" id="KW-1185">Reference proteome</keyword>
<feature type="compositionally biased region" description="Polar residues" evidence="1">
    <location>
        <begin position="141"/>
        <end position="150"/>
    </location>
</feature>
<keyword evidence="2" id="KW-0378">Hydrolase</keyword>
<dbReference type="InterPro" id="IPR022529">
    <property type="entry name" value="DUF3530"/>
</dbReference>
<evidence type="ECO:0000313" key="2">
    <source>
        <dbReference type="EMBL" id="GAA6144270.1"/>
    </source>
</evidence>
<feature type="region of interest" description="Disordered" evidence="1">
    <location>
        <begin position="1"/>
        <end position="41"/>
    </location>
</feature>
<feature type="compositionally biased region" description="Polar residues" evidence="1">
    <location>
        <begin position="186"/>
        <end position="198"/>
    </location>
</feature>
<sequence length="350" mass="38395">MLPFTYVHAEDDPSAPGSTETSDDAEQTETPAPVTPMRATPYPASERHQSLIEHMTLFQRAEEVITLIADGNGAADSFYGLFLRERSGNPQGGALILHDLGQHAHWPELVAPLREGLTESGWTTLAIELPSPPVDRLPVRQPQQEVPSSAETEDNDQADAPQSPSEESQEEPSNAPLDDREEQETNEVAGTTEETTGPSVEEQRQMYTGSMTARINSGLSYLASRGQLNNVIIAHGDAAVWAAGIVQTRQRETENANGMVLIMVDAREHPLSPLRLNQILDTLEIPVLDILTADARSTEWQDQQRLGAMKRKHRSGYQQIRLSSASADSVTVLRRIRGWLKTNAAGTELP</sequence>
<proteinExistence type="predicted"/>
<protein>
    <submittedName>
        <fullName evidence="2">Alpha/beta hydrolase family protein</fullName>
    </submittedName>
</protein>
<evidence type="ECO:0000313" key="3">
    <source>
        <dbReference type="Proteomes" id="UP001481413"/>
    </source>
</evidence>
<dbReference type="Pfam" id="PF12048">
    <property type="entry name" value="DUF3530"/>
    <property type="match status" value="1"/>
</dbReference>
<feature type="region of interest" description="Disordered" evidence="1">
    <location>
        <begin position="129"/>
        <end position="202"/>
    </location>
</feature>
<dbReference type="GO" id="GO:0016787">
    <property type="term" value="F:hydrolase activity"/>
    <property type="evidence" value="ECO:0007669"/>
    <property type="project" value="UniProtKB-KW"/>
</dbReference>
<comment type="caution">
    <text evidence="2">The sequence shown here is derived from an EMBL/GenBank/DDBJ whole genome shotgun (WGS) entry which is preliminary data.</text>
</comment>
<reference evidence="2 3" key="1">
    <citation type="submission" date="2024-04" db="EMBL/GenBank/DDBJ databases">
        <title>Draft genome sequence of Thalassolituus maritimus NBRC 116585.</title>
        <authorList>
            <person name="Miyakawa T."/>
            <person name="Kusuya Y."/>
            <person name="Miura T."/>
        </authorList>
    </citation>
    <scope>NUCLEOTIDE SEQUENCE [LARGE SCALE GENOMIC DNA]</scope>
    <source>
        <strain evidence="2 3">5NW40-0001</strain>
    </source>
</reference>